<dbReference type="OrthoDB" id="8053861at2759"/>
<keyword evidence="8 11" id="KW-0256">Endoplasmic reticulum</keyword>
<sequence length="349" mass="41193">MSICIICRSNGMINLGFLFFSLFKVFTVHYQMRTSQIHKCLQTCAFHVDIKKMLTIILLIFLFLFLMILPLCIYFNFIRLWACRPQLNSIINCNNYINFYKLLQTKYWNVGFLYMYKLTQIGNFLLSAPMYILLTIIVYYWIHYTFLKTKQKQCFKTKTIDFITKCHLVHITHIVFIAIFIALFAHIQIITRMICSACPLVYLYCAILYEKSHFCRKIIGFEQENIKIVKISCVECLLGNDIRLIAYNNRIFKNFISISNSLIFQDLQNKTMFSLTLDEYTGINNRNYMNINIHTRLKIYNTGLIRISGSAKSEKCVQIVKEKMLEFGFNINKEIVCATTDEFSVMMKL</sequence>
<keyword evidence="13" id="KW-1185">Reference proteome</keyword>
<dbReference type="GO" id="GO:0004376">
    <property type="term" value="F:GPI mannosyltransferase activity"/>
    <property type="evidence" value="ECO:0007669"/>
    <property type="project" value="InterPro"/>
</dbReference>
<organism evidence="12 13">
    <name type="scientific">Intoshia linei</name>
    <dbReference type="NCBI Taxonomy" id="1819745"/>
    <lineage>
        <taxon>Eukaryota</taxon>
        <taxon>Metazoa</taxon>
        <taxon>Spiralia</taxon>
        <taxon>Lophotrochozoa</taxon>
        <taxon>Mesozoa</taxon>
        <taxon>Orthonectida</taxon>
        <taxon>Rhopaluridae</taxon>
        <taxon>Intoshia</taxon>
    </lineage>
</organism>
<feature type="transmembrane region" description="Helical" evidence="11">
    <location>
        <begin position="121"/>
        <end position="142"/>
    </location>
</feature>
<dbReference type="GO" id="GO:0005789">
    <property type="term" value="C:endoplasmic reticulum membrane"/>
    <property type="evidence" value="ECO:0007669"/>
    <property type="project" value="UniProtKB-SubCell"/>
</dbReference>
<evidence type="ECO:0000256" key="4">
    <source>
        <dbReference type="ARBA" id="ARBA00022502"/>
    </source>
</evidence>
<keyword evidence="10 11" id="KW-0472">Membrane</keyword>
<evidence type="ECO:0000313" key="12">
    <source>
        <dbReference type="EMBL" id="OAF69548.1"/>
    </source>
</evidence>
<dbReference type="AlphaFoldDB" id="A0A177B5I8"/>
<feature type="transmembrane region" description="Helical" evidence="11">
    <location>
        <begin position="12"/>
        <end position="32"/>
    </location>
</feature>
<evidence type="ECO:0000256" key="10">
    <source>
        <dbReference type="ARBA" id="ARBA00023136"/>
    </source>
</evidence>
<comment type="caution">
    <text evidence="12">The sequence shown here is derived from an EMBL/GenBank/DDBJ whole genome shotgun (WGS) entry which is preliminary data.</text>
</comment>
<dbReference type="GO" id="GO:0031501">
    <property type="term" value="C:mannosyltransferase complex"/>
    <property type="evidence" value="ECO:0007669"/>
    <property type="project" value="TreeGrafter"/>
</dbReference>
<reference evidence="12 13" key="1">
    <citation type="submission" date="2016-04" db="EMBL/GenBank/DDBJ databases">
        <title>The genome of Intoshia linei affirms orthonectids as highly simplified spiralians.</title>
        <authorList>
            <person name="Mikhailov K.V."/>
            <person name="Slusarev G.S."/>
            <person name="Nikitin M.A."/>
            <person name="Logacheva M.D."/>
            <person name="Penin A."/>
            <person name="Aleoshin V."/>
            <person name="Panchin Y.V."/>
        </authorList>
    </citation>
    <scope>NUCLEOTIDE SEQUENCE [LARGE SCALE GENOMIC DNA]</scope>
    <source>
        <strain evidence="12">Intl2013</strain>
        <tissue evidence="12">Whole animal</tissue>
    </source>
</reference>
<dbReference type="PANTHER" id="PTHR12468">
    <property type="entry name" value="GPI MANNOSYLTRANSFERASE 2"/>
    <property type="match status" value="1"/>
</dbReference>
<gene>
    <name evidence="12" type="ORF">A3Q56_02713</name>
</gene>
<comment type="similarity">
    <text evidence="3 11">Belongs to the PIGV family.</text>
</comment>
<dbReference type="PANTHER" id="PTHR12468:SF2">
    <property type="entry name" value="GPI MANNOSYLTRANSFERASE 2"/>
    <property type="match status" value="1"/>
</dbReference>
<evidence type="ECO:0000313" key="13">
    <source>
        <dbReference type="Proteomes" id="UP000078046"/>
    </source>
</evidence>
<comment type="function">
    <text evidence="11">Mannosyltransferase involved in glycosylphosphatidylinositol-anchor biosynthesis.</text>
</comment>
<name>A0A177B5I8_9BILA</name>
<feature type="transmembrane region" description="Helical" evidence="11">
    <location>
        <begin position="53"/>
        <end position="77"/>
    </location>
</feature>
<evidence type="ECO:0000256" key="6">
    <source>
        <dbReference type="ARBA" id="ARBA00022679"/>
    </source>
</evidence>
<dbReference type="InterPro" id="IPR007315">
    <property type="entry name" value="PIG-V/Gpi18"/>
</dbReference>
<comment type="pathway">
    <text evidence="2 11">Glycolipid biosynthesis; glycosylphosphatidylinositol-anchor biosynthesis.</text>
</comment>
<evidence type="ECO:0000256" key="5">
    <source>
        <dbReference type="ARBA" id="ARBA00022676"/>
    </source>
</evidence>
<proteinExistence type="inferred from homology"/>
<dbReference type="Pfam" id="PF04188">
    <property type="entry name" value="Mannosyl_trans2"/>
    <property type="match status" value="1"/>
</dbReference>
<dbReference type="GO" id="GO:0000009">
    <property type="term" value="F:alpha-1,6-mannosyltransferase activity"/>
    <property type="evidence" value="ECO:0007669"/>
    <property type="project" value="InterPro"/>
</dbReference>
<evidence type="ECO:0000256" key="2">
    <source>
        <dbReference type="ARBA" id="ARBA00004687"/>
    </source>
</evidence>
<keyword evidence="5 11" id="KW-0328">Glycosyltransferase</keyword>
<dbReference type="Proteomes" id="UP000078046">
    <property type="component" value="Unassembled WGS sequence"/>
</dbReference>
<comment type="subcellular location">
    <subcellularLocation>
        <location evidence="1 11">Endoplasmic reticulum membrane</location>
        <topology evidence="1 11">Multi-pass membrane protein</topology>
    </subcellularLocation>
</comment>
<evidence type="ECO:0000256" key="1">
    <source>
        <dbReference type="ARBA" id="ARBA00004477"/>
    </source>
</evidence>
<dbReference type="EMBL" id="LWCA01000264">
    <property type="protein sequence ID" value="OAF69548.1"/>
    <property type="molecule type" value="Genomic_DNA"/>
</dbReference>
<protein>
    <recommendedName>
        <fullName evidence="11">GPI mannosyltransferase 2</fullName>
        <ecNumber evidence="11">2.4.1.-</ecNumber>
    </recommendedName>
</protein>
<keyword evidence="9 11" id="KW-1133">Transmembrane helix</keyword>
<dbReference type="EC" id="2.4.1.-" evidence="11"/>
<keyword evidence="7 11" id="KW-0812">Transmembrane</keyword>
<evidence type="ECO:0000256" key="8">
    <source>
        <dbReference type="ARBA" id="ARBA00022824"/>
    </source>
</evidence>
<dbReference type="GO" id="GO:0006506">
    <property type="term" value="P:GPI anchor biosynthetic process"/>
    <property type="evidence" value="ECO:0007669"/>
    <property type="project" value="UniProtKB-UniPathway"/>
</dbReference>
<feature type="transmembrane region" description="Helical" evidence="11">
    <location>
        <begin position="162"/>
        <end position="183"/>
    </location>
</feature>
<dbReference type="UniPathway" id="UPA00196"/>
<keyword evidence="6 11" id="KW-0808">Transferase</keyword>
<evidence type="ECO:0000256" key="11">
    <source>
        <dbReference type="RuleBase" id="RU363112"/>
    </source>
</evidence>
<keyword evidence="4 11" id="KW-0337">GPI-anchor biosynthesis</keyword>
<evidence type="ECO:0000256" key="3">
    <source>
        <dbReference type="ARBA" id="ARBA00008698"/>
    </source>
</evidence>
<evidence type="ECO:0000256" key="9">
    <source>
        <dbReference type="ARBA" id="ARBA00022989"/>
    </source>
</evidence>
<comment type="caution">
    <text evidence="11">Lacks conserved residue(s) required for the propagation of feature annotation.</text>
</comment>
<accession>A0A177B5I8</accession>
<evidence type="ECO:0000256" key="7">
    <source>
        <dbReference type="ARBA" id="ARBA00022692"/>
    </source>
</evidence>